<dbReference type="SUPFAM" id="SSF51735">
    <property type="entry name" value="NAD(P)-binding Rossmann-fold domains"/>
    <property type="match status" value="1"/>
</dbReference>
<dbReference type="CDD" id="cd05289">
    <property type="entry name" value="MDR_like_2"/>
    <property type="match status" value="1"/>
</dbReference>
<dbReference type="Gene3D" id="3.40.50.720">
    <property type="entry name" value="NAD(P)-binding Rossmann-like Domain"/>
    <property type="match status" value="1"/>
</dbReference>
<dbReference type="InterPro" id="IPR020843">
    <property type="entry name" value="ER"/>
</dbReference>
<dbReference type="GO" id="GO:0008270">
    <property type="term" value="F:zinc ion binding"/>
    <property type="evidence" value="ECO:0007669"/>
    <property type="project" value="InterPro"/>
</dbReference>
<protein>
    <submittedName>
        <fullName evidence="2">NADPH:quinone reductase-like Zn-dependent oxidoreductase</fullName>
    </submittedName>
</protein>
<dbReference type="PANTHER" id="PTHR44013">
    <property type="entry name" value="ZINC-TYPE ALCOHOL DEHYDROGENASE-LIKE PROTEIN C16A3.02C"/>
    <property type="match status" value="1"/>
</dbReference>
<dbReference type="InterPro" id="IPR036291">
    <property type="entry name" value="NAD(P)-bd_dom_sf"/>
</dbReference>
<dbReference type="Pfam" id="PF13602">
    <property type="entry name" value="ADH_zinc_N_2"/>
    <property type="match status" value="1"/>
</dbReference>
<evidence type="ECO:0000259" key="1">
    <source>
        <dbReference type="SMART" id="SM00829"/>
    </source>
</evidence>
<dbReference type="InterPro" id="IPR052733">
    <property type="entry name" value="Chloroplast_QOR"/>
</dbReference>
<dbReference type="InterPro" id="IPR013154">
    <property type="entry name" value="ADH-like_N"/>
</dbReference>
<dbReference type="InterPro" id="IPR011032">
    <property type="entry name" value="GroES-like_sf"/>
</dbReference>
<feature type="domain" description="Enoyl reductase (ER)" evidence="1">
    <location>
        <begin position="27"/>
        <end position="327"/>
    </location>
</feature>
<keyword evidence="3" id="KW-1185">Reference proteome</keyword>
<dbReference type="SMART" id="SM00829">
    <property type="entry name" value="PKS_ER"/>
    <property type="match status" value="1"/>
</dbReference>
<dbReference type="PROSITE" id="PS01162">
    <property type="entry name" value="QOR_ZETA_CRYSTAL"/>
    <property type="match status" value="1"/>
</dbReference>
<dbReference type="Gene3D" id="3.90.180.10">
    <property type="entry name" value="Medium-chain alcohol dehydrogenases, catalytic domain"/>
    <property type="match status" value="1"/>
</dbReference>
<evidence type="ECO:0000313" key="3">
    <source>
        <dbReference type="Proteomes" id="UP000239209"/>
    </source>
</evidence>
<reference evidence="2 3" key="1">
    <citation type="submission" date="2018-03" db="EMBL/GenBank/DDBJ databases">
        <title>Genomic Encyclopedia of Archaeal and Bacterial Type Strains, Phase II (KMG-II): from individual species to whole genera.</title>
        <authorList>
            <person name="Goeker M."/>
        </authorList>
    </citation>
    <scope>NUCLEOTIDE SEQUENCE [LARGE SCALE GENOMIC DNA]</scope>
    <source>
        <strain evidence="2 3">DSM 45348</strain>
    </source>
</reference>
<dbReference type="Pfam" id="PF08240">
    <property type="entry name" value="ADH_N"/>
    <property type="match status" value="1"/>
</dbReference>
<dbReference type="AlphaFoldDB" id="A0A2T0SBA1"/>
<evidence type="ECO:0000313" key="2">
    <source>
        <dbReference type="EMBL" id="PRY30661.1"/>
    </source>
</evidence>
<dbReference type="InterPro" id="IPR002364">
    <property type="entry name" value="Quin_OxRdtase/zeta-crystal_CS"/>
</dbReference>
<organism evidence="2 3">
    <name type="scientific">Pseudosporangium ferrugineum</name>
    <dbReference type="NCBI Taxonomy" id="439699"/>
    <lineage>
        <taxon>Bacteria</taxon>
        <taxon>Bacillati</taxon>
        <taxon>Actinomycetota</taxon>
        <taxon>Actinomycetes</taxon>
        <taxon>Micromonosporales</taxon>
        <taxon>Micromonosporaceae</taxon>
        <taxon>Pseudosporangium</taxon>
    </lineage>
</organism>
<dbReference type="EMBL" id="PVZG01000004">
    <property type="protein sequence ID" value="PRY30661.1"/>
    <property type="molecule type" value="Genomic_DNA"/>
</dbReference>
<dbReference type="SUPFAM" id="SSF50129">
    <property type="entry name" value="GroES-like"/>
    <property type="match status" value="1"/>
</dbReference>
<proteinExistence type="predicted"/>
<dbReference type="Proteomes" id="UP000239209">
    <property type="component" value="Unassembled WGS sequence"/>
</dbReference>
<dbReference type="GO" id="GO:0016491">
    <property type="term" value="F:oxidoreductase activity"/>
    <property type="evidence" value="ECO:0007669"/>
    <property type="project" value="InterPro"/>
</dbReference>
<dbReference type="PANTHER" id="PTHR44013:SF1">
    <property type="entry name" value="ZINC-TYPE ALCOHOL DEHYDROGENASE-LIKE PROTEIN C16A3.02C"/>
    <property type="match status" value="1"/>
</dbReference>
<sequence length="331" mass="33821">MVEMCFELEANEKARLAMKAVRFHEYGGPDVLRYEDTDQPVPGAGQVRVRVAATTFNGIDANIRGGNMRGPFPVTLPHTPGIDVAGTVDALGDGVGGLAAGDRVVGFLPMAETGAAAEYVIVPAEVLTAAPTTVPLADAAALPSVGLTAWQALFEHAHLTAGQRVLINGAGGGVGGYAVQLAKDAGAYVIATAGPRGSERVAAAGADRVIDHTSADVTTAVTEPVDVVLNLAPVEPTRLGALVGLIRDGGTLVNTTVWMPAPADEARGVTGINLFVRSDARELAELVARVDAGRLTIDIAERVPLAELPDVHARAAAGALPSGKVTVTVTA</sequence>
<gene>
    <name evidence="2" type="ORF">CLV70_104213</name>
</gene>
<accession>A0A2T0SBA1</accession>
<name>A0A2T0SBA1_9ACTN</name>
<comment type="caution">
    <text evidence="2">The sequence shown here is derived from an EMBL/GenBank/DDBJ whole genome shotgun (WGS) entry which is preliminary data.</text>
</comment>